<dbReference type="AlphaFoldDB" id="A0A6G8QDJ4"/>
<accession>A0A6G8QDJ4</accession>
<name>A0A6G8QDJ4_9ACTN</name>
<evidence type="ECO:0000313" key="2">
    <source>
        <dbReference type="EMBL" id="QIN84549.1"/>
    </source>
</evidence>
<feature type="transmembrane region" description="Helical" evidence="1">
    <location>
        <begin position="244"/>
        <end position="262"/>
    </location>
</feature>
<evidence type="ECO:0000256" key="1">
    <source>
        <dbReference type="SAM" id="Phobius"/>
    </source>
</evidence>
<proteinExistence type="predicted"/>
<evidence type="ECO:0000313" key="3">
    <source>
        <dbReference type="Proteomes" id="UP000501452"/>
    </source>
</evidence>
<sequence>MKRRREHTKSWLLLTAPIAVLVTFAAGGELLFDVFRGDSPYFVAQAIGQDIVTLVVALPALMIGAVLAARGSDRARLVWFGVLVYLVYTYVIYAFHVRFNPLFLVYVALLGFSLYALIGGLATTDFERIKARHTRERSAKTAGTFLLVVSILFYIVWLGEVIPALFSGDVPRSVADNGTPTSGVHVLDMAWILPALAMTGLWLRRKRAVGYALAGALLTFLALLALAIVFMVVSMALYGQAASVVPAAIFGLLGAASLWMLLRYMGGMKAG</sequence>
<dbReference type="RefSeq" id="WP_166178846.1">
    <property type="nucleotide sequence ID" value="NZ_CP045119.1"/>
</dbReference>
<keyword evidence="3" id="KW-1185">Reference proteome</keyword>
<keyword evidence="1" id="KW-1133">Transmembrane helix</keyword>
<keyword evidence="1" id="KW-0812">Transmembrane</keyword>
<feature type="transmembrane region" description="Helical" evidence="1">
    <location>
        <begin position="145"/>
        <end position="166"/>
    </location>
</feature>
<organism evidence="2 3">
    <name type="scientific">Rubrobacter tropicus</name>
    <dbReference type="NCBI Taxonomy" id="2653851"/>
    <lineage>
        <taxon>Bacteria</taxon>
        <taxon>Bacillati</taxon>
        <taxon>Actinomycetota</taxon>
        <taxon>Rubrobacteria</taxon>
        <taxon>Rubrobacterales</taxon>
        <taxon>Rubrobacteraceae</taxon>
        <taxon>Rubrobacter</taxon>
    </lineage>
</organism>
<reference evidence="2 3" key="1">
    <citation type="submission" date="2019-10" db="EMBL/GenBank/DDBJ databases">
        <title>Rubrobacter sp nov SCSIO 52090 isolated from a deep-sea sediment in the South China Sea.</title>
        <authorList>
            <person name="Chen R.W."/>
        </authorList>
    </citation>
    <scope>NUCLEOTIDE SEQUENCE [LARGE SCALE GENOMIC DNA]</scope>
    <source>
        <strain evidence="2 3">SCSIO 52909</strain>
    </source>
</reference>
<feature type="transmembrane region" description="Helical" evidence="1">
    <location>
        <begin position="103"/>
        <end position="124"/>
    </location>
</feature>
<gene>
    <name evidence="2" type="ORF">GBA63_19300</name>
</gene>
<feature type="transmembrane region" description="Helical" evidence="1">
    <location>
        <begin position="77"/>
        <end position="97"/>
    </location>
</feature>
<feature type="transmembrane region" description="Helical" evidence="1">
    <location>
        <begin position="186"/>
        <end position="203"/>
    </location>
</feature>
<dbReference type="Proteomes" id="UP000501452">
    <property type="component" value="Chromosome"/>
</dbReference>
<feature type="transmembrane region" description="Helical" evidence="1">
    <location>
        <begin position="51"/>
        <end position="70"/>
    </location>
</feature>
<feature type="transmembrane region" description="Helical" evidence="1">
    <location>
        <begin position="210"/>
        <end position="238"/>
    </location>
</feature>
<keyword evidence="1" id="KW-0472">Membrane</keyword>
<dbReference type="KEGG" id="rub:GBA63_19300"/>
<dbReference type="EMBL" id="CP045119">
    <property type="protein sequence ID" value="QIN84549.1"/>
    <property type="molecule type" value="Genomic_DNA"/>
</dbReference>
<protein>
    <submittedName>
        <fullName evidence="2">Uncharacterized protein</fullName>
    </submittedName>
</protein>